<feature type="transmembrane region" description="Helical" evidence="1">
    <location>
        <begin position="7"/>
        <end position="28"/>
    </location>
</feature>
<evidence type="ECO:0000313" key="3">
    <source>
        <dbReference type="Proteomes" id="UP000265160"/>
    </source>
</evidence>
<keyword evidence="1" id="KW-1133">Transmembrane helix</keyword>
<keyword evidence="3" id="KW-1185">Reference proteome</keyword>
<reference evidence="2" key="1">
    <citation type="submission" date="2025-08" db="UniProtKB">
        <authorList>
            <consortium name="Ensembl"/>
        </authorList>
    </citation>
    <scope>IDENTIFICATION</scope>
</reference>
<proteinExistence type="predicted"/>
<dbReference type="Proteomes" id="UP000265160">
    <property type="component" value="Unplaced"/>
</dbReference>
<dbReference type="AlphaFoldDB" id="A0A3P9BRG0"/>
<evidence type="ECO:0000256" key="1">
    <source>
        <dbReference type="SAM" id="Phobius"/>
    </source>
</evidence>
<protein>
    <submittedName>
        <fullName evidence="2">Uncharacterized protein</fullName>
    </submittedName>
</protein>
<reference evidence="2" key="2">
    <citation type="submission" date="2025-09" db="UniProtKB">
        <authorList>
            <consortium name="Ensembl"/>
        </authorList>
    </citation>
    <scope>IDENTIFICATION</scope>
</reference>
<accession>A0A3P9BRG0</accession>
<name>A0A3P9BRG0_9CICH</name>
<evidence type="ECO:0000313" key="2">
    <source>
        <dbReference type="Ensembl" id="ENSMZEP00005012518.1"/>
    </source>
</evidence>
<organism evidence="2 3">
    <name type="scientific">Maylandia zebra</name>
    <name type="common">zebra mbuna</name>
    <dbReference type="NCBI Taxonomy" id="106582"/>
    <lineage>
        <taxon>Eukaryota</taxon>
        <taxon>Metazoa</taxon>
        <taxon>Chordata</taxon>
        <taxon>Craniata</taxon>
        <taxon>Vertebrata</taxon>
        <taxon>Euteleostomi</taxon>
        <taxon>Actinopterygii</taxon>
        <taxon>Neopterygii</taxon>
        <taxon>Teleostei</taxon>
        <taxon>Neoteleostei</taxon>
        <taxon>Acanthomorphata</taxon>
        <taxon>Ovalentaria</taxon>
        <taxon>Cichlomorphae</taxon>
        <taxon>Cichliformes</taxon>
        <taxon>Cichlidae</taxon>
        <taxon>African cichlids</taxon>
        <taxon>Pseudocrenilabrinae</taxon>
        <taxon>Haplochromini</taxon>
        <taxon>Maylandia</taxon>
        <taxon>Maylandia zebra complex</taxon>
    </lineage>
</organism>
<sequence length="136" mass="15399">MTKTSHTCLIVSSMASLVLLMMVLYGTMSSQQPGGSSLRHDYQLLGRPLYKLDLSWPKNPELYTGDVFGVAVNQYAGVVYVAQRGNHTLLVKYFRVKHHNGDCVISVSVQMKMILIWAINKQERKADQLIIDQFHD</sequence>
<keyword evidence="1" id="KW-0472">Membrane</keyword>
<dbReference type="Ensembl" id="ENSMZET00005012962.1">
    <property type="protein sequence ID" value="ENSMZEP00005012518.1"/>
    <property type="gene ID" value="ENSMZEG00005009407.1"/>
</dbReference>
<keyword evidence="1" id="KW-0812">Transmembrane</keyword>